<evidence type="ECO:0000256" key="1">
    <source>
        <dbReference type="SAM" id="MobiDB-lite"/>
    </source>
</evidence>
<reference evidence="2 3" key="1">
    <citation type="journal article" date="2016" name="Nat. Commun.">
        <title>Thousands of microbial genomes shed light on interconnected biogeochemical processes in an aquifer system.</title>
        <authorList>
            <person name="Anantharaman K."/>
            <person name="Brown C.T."/>
            <person name="Hug L.A."/>
            <person name="Sharon I."/>
            <person name="Castelle C.J."/>
            <person name="Probst A.J."/>
            <person name="Thomas B.C."/>
            <person name="Singh A."/>
            <person name="Wilkins M.J."/>
            <person name="Karaoz U."/>
            <person name="Brodie E.L."/>
            <person name="Williams K.H."/>
            <person name="Hubbard S.S."/>
            <person name="Banfield J.F."/>
        </authorList>
    </citation>
    <scope>NUCLEOTIDE SEQUENCE [LARGE SCALE GENOMIC DNA]</scope>
</reference>
<accession>A0A1F4Q0R9</accession>
<dbReference type="EMBL" id="METM01000024">
    <property type="protein sequence ID" value="OGB89477.1"/>
    <property type="molecule type" value="Genomic_DNA"/>
</dbReference>
<feature type="compositionally biased region" description="Basic and acidic residues" evidence="1">
    <location>
        <begin position="72"/>
        <end position="84"/>
    </location>
</feature>
<feature type="region of interest" description="Disordered" evidence="1">
    <location>
        <begin position="72"/>
        <end position="115"/>
    </location>
</feature>
<sequence>MSDYSISPIANLVYNKTSASQRPQTTKSRGTDNDGGPNFAVILTGLAISLINPAVGIPIALGGLMLACGTERPEGDGDFKEEARGGIPGQQPDPEAYPDETTAVAGADNDPADDPTCIDTNNNGIFNDLTDTCILNKDQNGNSILSDEAFAANTGINYLDGTPILPFVWNFEGYYGNVNWNDYQIVIATDSTRLPNMPADAAPQPGLVAANQATQANIDNGFACQEAGYTTFLACPTYPENQLPLYLAGYAIEARDENDRLIGQAAVSNIETSEAGLNAFFADPGAYAGFLVPAAGGLPIAIPANDQPTFLNARQIKLLFNLLVNNRQANGFSTYQTTLPPMVIAK</sequence>
<feature type="region of interest" description="Disordered" evidence="1">
    <location>
        <begin position="15"/>
        <end position="36"/>
    </location>
</feature>
<name>A0A1F4Q0R9_UNCSA</name>
<protein>
    <submittedName>
        <fullName evidence="2">Uncharacterized protein</fullName>
    </submittedName>
</protein>
<proteinExistence type="predicted"/>
<dbReference type="AlphaFoldDB" id="A0A1F4Q0R9"/>
<evidence type="ECO:0000313" key="2">
    <source>
        <dbReference type="EMBL" id="OGB89477.1"/>
    </source>
</evidence>
<gene>
    <name evidence="2" type="ORF">A2625_00995</name>
</gene>
<dbReference type="Proteomes" id="UP000178724">
    <property type="component" value="Unassembled WGS sequence"/>
</dbReference>
<organism evidence="2 3">
    <name type="scientific">candidate division WOR-1 bacterium RIFCSPHIGHO2_01_FULL_53_15</name>
    <dbReference type="NCBI Taxonomy" id="1802564"/>
    <lineage>
        <taxon>Bacteria</taxon>
        <taxon>Bacillati</taxon>
        <taxon>Saganbacteria</taxon>
    </lineage>
</organism>
<evidence type="ECO:0000313" key="3">
    <source>
        <dbReference type="Proteomes" id="UP000178724"/>
    </source>
</evidence>
<comment type="caution">
    <text evidence="2">The sequence shown here is derived from an EMBL/GenBank/DDBJ whole genome shotgun (WGS) entry which is preliminary data.</text>
</comment>
<feature type="compositionally biased region" description="Polar residues" evidence="1">
    <location>
        <begin position="15"/>
        <end position="28"/>
    </location>
</feature>